<protein>
    <submittedName>
        <fullName evidence="1">Uncharacterized protein</fullName>
    </submittedName>
</protein>
<sequence>MLFLVGDLPGEDVTADVRVDDGEDQTLELGRLQRLHLPLHRAAEVEAVAVGEGQHLGSPCLPSVAGSS</sequence>
<dbReference type="AlphaFoldDB" id="A0A7W7LIW9"/>
<gene>
    <name evidence="1" type="ORF">FHS38_006987</name>
</gene>
<dbReference type="RefSeq" id="WP_184740433.1">
    <property type="nucleotide sequence ID" value="NZ_BMRW01000031.1"/>
</dbReference>
<reference evidence="1 2" key="1">
    <citation type="submission" date="2020-08" db="EMBL/GenBank/DDBJ databases">
        <title>Genomic Encyclopedia of Type Strains, Phase III (KMG-III): the genomes of soil and plant-associated and newly described type strains.</title>
        <authorList>
            <person name="Whitman W."/>
        </authorList>
    </citation>
    <scope>NUCLEOTIDE SEQUENCE [LARGE SCALE GENOMIC DNA]</scope>
    <source>
        <strain evidence="1 2">CECT 3265</strain>
    </source>
</reference>
<comment type="caution">
    <text evidence="1">The sequence shown here is derived from an EMBL/GenBank/DDBJ whole genome shotgun (WGS) entry which is preliminary data.</text>
</comment>
<evidence type="ECO:0000313" key="1">
    <source>
        <dbReference type="EMBL" id="MBB4890894.1"/>
    </source>
</evidence>
<dbReference type="Proteomes" id="UP000556436">
    <property type="component" value="Unassembled WGS sequence"/>
</dbReference>
<name>A0A7W7LIW9_STRNE</name>
<organism evidence="1 2">
    <name type="scientific">Streptomyces netropsis</name>
    <name type="common">Streptoverticillium netropsis</name>
    <dbReference type="NCBI Taxonomy" id="55404"/>
    <lineage>
        <taxon>Bacteria</taxon>
        <taxon>Bacillati</taxon>
        <taxon>Actinomycetota</taxon>
        <taxon>Actinomycetes</taxon>
        <taxon>Kitasatosporales</taxon>
        <taxon>Streptomycetaceae</taxon>
        <taxon>Streptomyces</taxon>
    </lineage>
</organism>
<proteinExistence type="predicted"/>
<dbReference type="EMBL" id="JACHJG010000028">
    <property type="protein sequence ID" value="MBB4890894.1"/>
    <property type="molecule type" value="Genomic_DNA"/>
</dbReference>
<keyword evidence="2" id="KW-1185">Reference proteome</keyword>
<evidence type="ECO:0000313" key="2">
    <source>
        <dbReference type="Proteomes" id="UP000556436"/>
    </source>
</evidence>
<accession>A0A7W7LIW9</accession>